<feature type="compositionally biased region" description="Low complexity" evidence="8">
    <location>
        <begin position="18"/>
        <end position="37"/>
    </location>
</feature>
<dbReference type="GO" id="GO:0005829">
    <property type="term" value="C:cytosol"/>
    <property type="evidence" value="ECO:0007669"/>
    <property type="project" value="TreeGrafter"/>
</dbReference>
<evidence type="ECO:0000256" key="4">
    <source>
        <dbReference type="ARBA" id="ARBA00022801"/>
    </source>
</evidence>
<dbReference type="EC" id="3.1.13.1" evidence="7"/>
<evidence type="ECO:0000256" key="8">
    <source>
        <dbReference type="SAM" id="MobiDB-lite"/>
    </source>
</evidence>
<evidence type="ECO:0000313" key="11">
    <source>
        <dbReference type="Proteomes" id="UP001138709"/>
    </source>
</evidence>
<dbReference type="InterPro" id="IPR022966">
    <property type="entry name" value="RNase_II/R_CS"/>
</dbReference>
<dbReference type="NCBIfam" id="TIGR02063">
    <property type="entry name" value="RNase_R"/>
    <property type="match status" value="1"/>
</dbReference>
<reference evidence="10" key="1">
    <citation type="submission" date="2020-01" db="EMBL/GenBank/DDBJ databases">
        <authorList>
            <person name="Rat A."/>
        </authorList>
    </citation>
    <scope>NUCLEOTIDE SEQUENCE</scope>
    <source>
        <strain evidence="10">LMG 31228</strain>
    </source>
</reference>
<reference evidence="10" key="2">
    <citation type="journal article" date="2021" name="Syst. Appl. Microbiol.">
        <title>Roseomonas hellenica sp. nov., isolated from roots of wild-growing Alkanna tinctoria.</title>
        <authorList>
            <person name="Rat A."/>
            <person name="Naranjo H.D."/>
            <person name="Lebbe L."/>
            <person name="Cnockaert M."/>
            <person name="Krigas N."/>
            <person name="Grigoriadou K."/>
            <person name="Maloupa E."/>
            <person name="Willems A."/>
        </authorList>
    </citation>
    <scope>NUCLEOTIDE SEQUENCE</scope>
    <source>
        <strain evidence="10">LMG 31228</strain>
    </source>
</reference>
<dbReference type="Pfam" id="PF17876">
    <property type="entry name" value="CSD2"/>
    <property type="match status" value="1"/>
</dbReference>
<dbReference type="Gene3D" id="2.40.50.140">
    <property type="entry name" value="Nucleic acid-binding proteins"/>
    <property type="match status" value="1"/>
</dbReference>
<dbReference type="PROSITE" id="PS01175">
    <property type="entry name" value="RIBONUCLEASE_II"/>
    <property type="match status" value="1"/>
</dbReference>
<dbReference type="EMBL" id="JAAEDL010000001">
    <property type="protein sequence ID" value="MBR0679188.1"/>
    <property type="molecule type" value="Genomic_DNA"/>
</dbReference>
<dbReference type="InterPro" id="IPR001900">
    <property type="entry name" value="RNase_II/R"/>
</dbReference>
<dbReference type="InterPro" id="IPR050180">
    <property type="entry name" value="RNR_Ribonuclease"/>
</dbReference>
<keyword evidence="4 7" id="KW-0378">Hydrolase</keyword>
<dbReference type="GO" id="GO:0003723">
    <property type="term" value="F:RNA binding"/>
    <property type="evidence" value="ECO:0007669"/>
    <property type="project" value="UniProtKB-UniRule"/>
</dbReference>
<organism evidence="10 11">
    <name type="scientific">Neoroseomonas eburnea</name>
    <dbReference type="NCBI Taxonomy" id="1346889"/>
    <lineage>
        <taxon>Bacteria</taxon>
        <taxon>Pseudomonadati</taxon>
        <taxon>Pseudomonadota</taxon>
        <taxon>Alphaproteobacteria</taxon>
        <taxon>Acetobacterales</taxon>
        <taxon>Acetobacteraceae</taxon>
        <taxon>Neoroseomonas</taxon>
    </lineage>
</organism>
<dbReference type="SMART" id="SM00316">
    <property type="entry name" value="S1"/>
    <property type="match status" value="1"/>
</dbReference>
<dbReference type="CDD" id="cd04471">
    <property type="entry name" value="S1_RNase_R"/>
    <property type="match status" value="1"/>
</dbReference>
<dbReference type="InterPro" id="IPR012340">
    <property type="entry name" value="NA-bd_OB-fold"/>
</dbReference>
<comment type="similarity">
    <text evidence="7">Belongs to the RNR ribonuclease family. RNase R subfamily.</text>
</comment>
<sequence>MPRRGPPVKGHKARTRKGSAAASGAGPRKGKPAPGGAVRDAGPSGQVPKGRGAHAAGDDRPRRPRAPDDQGAAPSREPDPAHRGVESGEEAAPARRSHRDAGPRGAKPAAKPHRSTAKAAAGPRASAKRRAAARTEGPAPLPGKAELRAFLAEATGRVTKSDIARAFGLSSDQRAALRALLRELAAEGGSAPAGKRAVIAPSRLPEITPVEITGTDPDGDPIARPVGWQGEGRPPIIYMRPEPAGRPALTAGERVLARLKAIGPGKYEGRTFKRIGGAPPARILGVFEEGRIIPTDRRQKGIWQVPPGEEGGARPGEIVLAEPLPSTRHLGPKPARITERLGVMGEPRSVSLVCIHAHGIPDVFPAEAVQQAERAKGVAVRGRTDLRDIPLVTIDGADARDFDDAVFAEPEGEGWRILVAIADVAHYVTPGSHLDREAWARGNSVYFPDRVVPMLPEALSNGWCSLRPAEDRGCLFVEMRFDAHGRKHGHTFGRGIMRSAARLTYEQVQEAADAGADHGTLPPGHIARLYGAYRALLGAREKRGTLDLDMPERKVDLDSHGRVTGVSPRPRLDSHRLIEEFMVAANVCAAEELERLTQPCMYRVHDRPSDQKLEGLRQFLATFEITLPPSDRLHPRDFAGVLGKVRGTPHERLVNEAVLRGQSQAAYAPDNIGHFGLALARYAHFTSPIRRYADLLVHRALIRGLKLGKDGLEETEAARFPDTAEHITSTERRAAAAERDAVDRYLAAFMAQRVGESFEARISGVTRFGLFVTLEENGASGIVPLGSLPDDRWDLDEATQTLAGRRTRLTFSLGQAVEARLVEATPRTGGMVFHIMQGLPSRGRGRPAPKGRQRERRR</sequence>
<protein>
    <recommendedName>
        <fullName evidence="7">Ribonuclease R</fullName>
        <shortName evidence="7">RNase R</shortName>
        <ecNumber evidence="7">3.1.13.1</ecNumber>
    </recommendedName>
</protein>
<evidence type="ECO:0000256" key="1">
    <source>
        <dbReference type="ARBA" id="ARBA00001849"/>
    </source>
</evidence>
<evidence type="ECO:0000256" key="2">
    <source>
        <dbReference type="ARBA" id="ARBA00022490"/>
    </source>
</evidence>
<feature type="domain" description="S1 motif" evidence="9">
    <location>
        <begin position="755"/>
        <end position="836"/>
    </location>
</feature>
<evidence type="ECO:0000256" key="5">
    <source>
        <dbReference type="ARBA" id="ARBA00022839"/>
    </source>
</evidence>
<name>A0A9X9X652_9PROT</name>
<gene>
    <name evidence="7 10" type="primary">rnr</name>
    <name evidence="10" type="ORF">GXW74_01715</name>
</gene>
<evidence type="ECO:0000313" key="10">
    <source>
        <dbReference type="EMBL" id="MBR0679188.1"/>
    </source>
</evidence>
<dbReference type="Proteomes" id="UP001138709">
    <property type="component" value="Unassembled WGS sequence"/>
</dbReference>
<feature type="region of interest" description="Disordered" evidence="8">
    <location>
        <begin position="837"/>
        <end position="858"/>
    </location>
</feature>
<keyword evidence="2 7" id="KW-0963">Cytoplasm</keyword>
<dbReference type="NCBIfam" id="TIGR00358">
    <property type="entry name" value="3_prime_RNase"/>
    <property type="match status" value="1"/>
</dbReference>
<feature type="compositionally biased region" description="Basic residues" evidence="8">
    <location>
        <begin position="843"/>
        <end position="858"/>
    </location>
</feature>
<dbReference type="PANTHER" id="PTHR23355">
    <property type="entry name" value="RIBONUCLEASE"/>
    <property type="match status" value="1"/>
</dbReference>
<dbReference type="InterPro" id="IPR040476">
    <property type="entry name" value="CSD2"/>
</dbReference>
<comment type="caution">
    <text evidence="10">The sequence shown here is derived from an EMBL/GenBank/DDBJ whole genome shotgun (WGS) entry which is preliminary data.</text>
</comment>
<comment type="catalytic activity">
    <reaction evidence="1 7">
        <text>Exonucleolytic cleavage in the 3'- to 5'-direction to yield nucleoside 5'-phosphates.</text>
        <dbReference type="EC" id="3.1.13.1"/>
    </reaction>
</comment>
<comment type="function">
    <text evidence="7">3'-5' exoribonuclease that releases 5'-nucleoside monophosphates and is involved in maturation of structured RNAs.</text>
</comment>
<keyword evidence="3 7" id="KW-0540">Nuclease</keyword>
<evidence type="ECO:0000259" key="9">
    <source>
        <dbReference type="PROSITE" id="PS50126"/>
    </source>
</evidence>
<dbReference type="PANTHER" id="PTHR23355:SF9">
    <property type="entry name" value="DIS3-LIKE EXONUCLEASE 2"/>
    <property type="match status" value="1"/>
</dbReference>
<dbReference type="Pfam" id="PF00575">
    <property type="entry name" value="S1"/>
    <property type="match status" value="1"/>
</dbReference>
<dbReference type="GO" id="GO:0006402">
    <property type="term" value="P:mRNA catabolic process"/>
    <property type="evidence" value="ECO:0007669"/>
    <property type="project" value="TreeGrafter"/>
</dbReference>
<dbReference type="SUPFAM" id="SSF50249">
    <property type="entry name" value="Nucleic acid-binding proteins"/>
    <property type="match status" value="2"/>
</dbReference>
<feature type="region of interest" description="Disordered" evidence="8">
    <location>
        <begin position="1"/>
        <end position="142"/>
    </location>
</feature>
<evidence type="ECO:0000256" key="7">
    <source>
        <dbReference type="HAMAP-Rule" id="MF_01895"/>
    </source>
</evidence>
<evidence type="ECO:0000256" key="3">
    <source>
        <dbReference type="ARBA" id="ARBA00022722"/>
    </source>
</evidence>
<dbReference type="SMART" id="SM00955">
    <property type="entry name" value="RNB"/>
    <property type="match status" value="1"/>
</dbReference>
<dbReference type="Pfam" id="PF00773">
    <property type="entry name" value="RNB"/>
    <property type="match status" value="1"/>
</dbReference>
<proteinExistence type="inferred from homology"/>
<keyword evidence="11" id="KW-1185">Reference proteome</keyword>
<dbReference type="AlphaFoldDB" id="A0A9X9X652"/>
<dbReference type="PROSITE" id="PS50126">
    <property type="entry name" value="S1"/>
    <property type="match status" value="1"/>
</dbReference>
<dbReference type="InterPro" id="IPR004476">
    <property type="entry name" value="RNase_II/RNase_R"/>
</dbReference>
<keyword evidence="6 7" id="KW-0694">RNA-binding</keyword>
<dbReference type="InterPro" id="IPR011805">
    <property type="entry name" value="RNase_R"/>
</dbReference>
<evidence type="ECO:0000256" key="6">
    <source>
        <dbReference type="ARBA" id="ARBA00022884"/>
    </source>
</evidence>
<keyword evidence="5 7" id="KW-0269">Exonuclease</keyword>
<dbReference type="GO" id="GO:0008859">
    <property type="term" value="F:exoribonuclease II activity"/>
    <property type="evidence" value="ECO:0007669"/>
    <property type="project" value="UniProtKB-UniRule"/>
</dbReference>
<dbReference type="InterPro" id="IPR003029">
    <property type="entry name" value="S1_domain"/>
</dbReference>
<feature type="compositionally biased region" description="Basic and acidic residues" evidence="8">
    <location>
        <begin position="56"/>
        <end position="68"/>
    </location>
</feature>
<dbReference type="HAMAP" id="MF_01895">
    <property type="entry name" value="RNase_R"/>
    <property type="match status" value="1"/>
</dbReference>
<accession>A0A9X9X652</accession>
<comment type="subcellular location">
    <subcellularLocation>
        <location evidence="7">Cytoplasm</location>
    </subcellularLocation>
</comment>
<feature type="compositionally biased region" description="Basic and acidic residues" evidence="8">
    <location>
        <begin position="76"/>
        <end position="86"/>
    </location>
</feature>